<accession>A0ABS7KML6</accession>
<comment type="caution">
    <text evidence="1">The sequence shown here is derived from an EMBL/GenBank/DDBJ whole genome shotgun (WGS) entry which is preliminary data.</text>
</comment>
<name>A0ABS7KML6_9BACL</name>
<gene>
    <name evidence="1" type="ORF">H7T88_18420</name>
</gene>
<evidence type="ECO:0000313" key="2">
    <source>
        <dbReference type="Proteomes" id="UP000706031"/>
    </source>
</evidence>
<keyword evidence="2" id="KW-1185">Reference proteome</keyword>
<sequence length="175" mass="20856">MSGKYANVPFGYEPVQPSRKGTLIFYDSFENVTNEQLERAATIMNARAFKQLVLYPLHESTVKRMSRDAVQSFYKREDRLHEWRRDHASAPIRVEGLEGKRKKYTPIDTALRHIQVEYPSPLFLYMTLEMANQWASFDSFTDWIKELRLIIIDGQSDEVHPRLEQYRHRWEWATE</sequence>
<dbReference type="EMBL" id="JACLIC010000030">
    <property type="protein sequence ID" value="MBY0205201.1"/>
    <property type="molecule type" value="Genomic_DNA"/>
</dbReference>
<protein>
    <submittedName>
        <fullName evidence="1">Uncharacterized protein</fullName>
    </submittedName>
</protein>
<organism evidence="1 2">
    <name type="scientific">Paenibacillus cucumis</name>
    <name type="common">ex Kampfer et al. 2016</name>
    <dbReference type="NCBI Taxonomy" id="1776858"/>
    <lineage>
        <taxon>Bacteria</taxon>
        <taxon>Bacillati</taxon>
        <taxon>Bacillota</taxon>
        <taxon>Bacilli</taxon>
        <taxon>Bacillales</taxon>
        <taxon>Paenibacillaceae</taxon>
        <taxon>Paenibacillus</taxon>
    </lineage>
</organism>
<proteinExistence type="predicted"/>
<dbReference type="Proteomes" id="UP000706031">
    <property type="component" value="Unassembled WGS sequence"/>
</dbReference>
<reference evidence="1 2" key="1">
    <citation type="submission" date="2020-08" db="EMBL/GenBank/DDBJ databases">
        <title>Fungal Genomes of the International Space Station.</title>
        <authorList>
            <person name="Seuylemezian A."/>
            <person name="Singh N.K."/>
            <person name="Wood J."/>
            <person name="Venkateswaran K."/>
        </authorList>
    </citation>
    <scope>NUCLEOTIDE SEQUENCE [LARGE SCALE GENOMIC DNA]</scope>
    <source>
        <strain evidence="1 2">S/N-304-OC-R4</strain>
    </source>
</reference>
<evidence type="ECO:0000313" key="1">
    <source>
        <dbReference type="EMBL" id="MBY0205201.1"/>
    </source>
</evidence>